<organism evidence="2">
    <name type="scientific">marine sediment metagenome</name>
    <dbReference type="NCBI Taxonomy" id="412755"/>
    <lineage>
        <taxon>unclassified sequences</taxon>
        <taxon>metagenomes</taxon>
        <taxon>ecological metagenomes</taxon>
    </lineage>
</organism>
<keyword evidence="1" id="KW-0472">Membrane</keyword>
<feature type="transmembrane region" description="Helical" evidence="1">
    <location>
        <begin position="75"/>
        <end position="98"/>
    </location>
</feature>
<protein>
    <submittedName>
        <fullName evidence="2">Uncharacterized protein</fullName>
    </submittedName>
</protein>
<comment type="caution">
    <text evidence="2">The sequence shown here is derived from an EMBL/GenBank/DDBJ whole genome shotgun (WGS) entry which is preliminary data.</text>
</comment>
<feature type="non-terminal residue" evidence="2">
    <location>
        <position position="1"/>
    </location>
</feature>
<keyword evidence="1" id="KW-0812">Transmembrane</keyword>
<accession>A0A0F9GWN4</accession>
<evidence type="ECO:0000313" key="2">
    <source>
        <dbReference type="EMBL" id="KKL95066.1"/>
    </source>
</evidence>
<dbReference type="EMBL" id="LAZR01018773">
    <property type="protein sequence ID" value="KKL95066.1"/>
    <property type="molecule type" value="Genomic_DNA"/>
</dbReference>
<name>A0A0F9GWN4_9ZZZZ</name>
<proteinExistence type="predicted"/>
<keyword evidence="1" id="KW-1133">Transmembrane helix</keyword>
<feature type="transmembrane region" description="Helical" evidence="1">
    <location>
        <begin position="118"/>
        <end position="139"/>
    </location>
</feature>
<reference evidence="2" key="1">
    <citation type="journal article" date="2015" name="Nature">
        <title>Complex archaea that bridge the gap between prokaryotes and eukaryotes.</title>
        <authorList>
            <person name="Spang A."/>
            <person name="Saw J.H."/>
            <person name="Jorgensen S.L."/>
            <person name="Zaremba-Niedzwiedzka K."/>
            <person name="Martijn J."/>
            <person name="Lind A.E."/>
            <person name="van Eijk R."/>
            <person name="Schleper C."/>
            <person name="Guy L."/>
            <person name="Ettema T.J."/>
        </authorList>
    </citation>
    <scope>NUCLEOTIDE SEQUENCE</scope>
</reference>
<gene>
    <name evidence="2" type="ORF">LCGC14_1858360</name>
</gene>
<dbReference type="AlphaFoldDB" id="A0A0F9GWN4"/>
<sequence length="158" mass="17298">TTSDDYYPRRGHGDLVGTRATARMDAHRMEAATGLLTRRHQHVLLGTRRQDTLSPPGRVLVAGVLTMKKHKWAKVGITIGLFVDYACMIIFILILHPAPTAEGGATIGGPWPFEVGELAPIIAMYGMILGFVGLMCLGIRIRIMGKQSECSRRDEPTS</sequence>
<evidence type="ECO:0000256" key="1">
    <source>
        <dbReference type="SAM" id="Phobius"/>
    </source>
</evidence>